<feature type="region of interest" description="Disordered" evidence="1">
    <location>
        <begin position="29"/>
        <end position="48"/>
    </location>
</feature>
<name>A0A9D4GV38_DREPO</name>
<dbReference type="AlphaFoldDB" id="A0A9D4GV38"/>
<evidence type="ECO:0000313" key="3">
    <source>
        <dbReference type="Proteomes" id="UP000828390"/>
    </source>
</evidence>
<evidence type="ECO:0000313" key="2">
    <source>
        <dbReference type="EMBL" id="KAH3821999.1"/>
    </source>
</evidence>
<keyword evidence="3" id="KW-1185">Reference proteome</keyword>
<comment type="caution">
    <text evidence="2">The sequence shown here is derived from an EMBL/GenBank/DDBJ whole genome shotgun (WGS) entry which is preliminary data.</text>
</comment>
<dbReference type="Proteomes" id="UP000828390">
    <property type="component" value="Unassembled WGS sequence"/>
</dbReference>
<accession>A0A9D4GV38</accession>
<dbReference type="EMBL" id="JAIWYP010000005">
    <property type="protein sequence ID" value="KAH3821999.1"/>
    <property type="molecule type" value="Genomic_DNA"/>
</dbReference>
<organism evidence="2 3">
    <name type="scientific">Dreissena polymorpha</name>
    <name type="common">Zebra mussel</name>
    <name type="synonym">Mytilus polymorpha</name>
    <dbReference type="NCBI Taxonomy" id="45954"/>
    <lineage>
        <taxon>Eukaryota</taxon>
        <taxon>Metazoa</taxon>
        <taxon>Spiralia</taxon>
        <taxon>Lophotrochozoa</taxon>
        <taxon>Mollusca</taxon>
        <taxon>Bivalvia</taxon>
        <taxon>Autobranchia</taxon>
        <taxon>Heteroconchia</taxon>
        <taxon>Euheterodonta</taxon>
        <taxon>Imparidentia</taxon>
        <taxon>Neoheterodontei</taxon>
        <taxon>Myida</taxon>
        <taxon>Dreissenoidea</taxon>
        <taxon>Dreissenidae</taxon>
        <taxon>Dreissena</taxon>
    </lineage>
</organism>
<sequence length="62" mass="7328">MHMGSIKPIGQFVDELWIGNELVYRPTDWTTDRQTGRHPAKQYTPSSSKRVIITKLERHYQE</sequence>
<protein>
    <submittedName>
        <fullName evidence="2">Uncharacterized protein</fullName>
    </submittedName>
</protein>
<gene>
    <name evidence="2" type="ORF">DPMN_123768</name>
</gene>
<reference evidence="2" key="2">
    <citation type="submission" date="2020-11" db="EMBL/GenBank/DDBJ databases">
        <authorList>
            <person name="McCartney M.A."/>
            <person name="Auch B."/>
            <person name="Kono T."/>
            <person name="Mallez S."/>
            <person name="Becker A."/>
            <person name="Gohl D.M."/>
            <person name="Silverstein K.A.T."/>
            <person name="Koren S."/>
            <person name="Bechman K.B."/>
            <person name="Herman A."/>
            <person name="Abrahante J.E."/>
            <person name="Garbe J."/>
        </authorList>
    </citation>
    <scope>NUCLEOTIDE SEQUENCE</scope>
    <source>
        <strain evidence="2">Duluth1</strain>
        <tissue evidence="2">Whole animal</tissue>
    </source>
</reference>
<proteinExistence type="predicted"/>
<evidence type="ECO:0000256" key="1">
    <source>
        <dbReference type="SAM" id="MobiDB-lite"/>
    </source>
</evidence>
<reference evidence="2" key="1">
    <citation type="journal article" date="2019" name="bioRxiv">
        <title>The Genome of the Zebra Mussel, Dreissena polymorpha: A Resource for Invasive Species Research.</title>
        <authorList>
            <person name="McCartney M.A."/>
            <person name="Auch B."/>
            <person name="Kono T."/>
            <person name="Mallez S."/>
            <person name="Zhang Y."/>
            <person name="Obille A."/>
            <person name="Becker A."/>
            <person name="Abrahante J.E."/>
            <person name="Garbe J."/>
            <person name="Badalamenti J.P."/>
            <person name="Herman A."/>
            <person name="Mangelson H."/>
            <person name="Liachko I."/>
            <person name="Sullivan S."/>
            <person name="Sone E.D."/>
            <person name="Koren S."/>
            <person name="Silverstein K.A.T."/>
            <person name="Beckman K.B."/>
            <person name="Gohl D.M."/>
        </authorList>
    </citation>
    <scope>NUCLEOTIDE SEQUENCE</scope>
    <source>
        <strain evidence="2">Duluth1</strain>
        <tissue evidence="2">Whole animal</tissue>
    </source>
</reference>